<sequence length="70" mass="7530">MGFYGALSALSYFGFFPMIEKLNYKIYMTGTFLGAIAVLATVPIHAYIYGSFAECLPKLLGLEKSAGGGH</sequence>
<organism evidence="2 3">
    <name type="scientific">Thermodesulfatator autotrophicus</name>
    <dbReference type="NCBI Taxonomy" id="1795632"/>
    <lineage>
        <taxon>Bacteria</taxon>
        <taxon>Pseudomonadati</taxon>
        <taxon>Thermodesulfobacteriota</taxon>
        <taxon>Thermodesulfobacteria</taxon>
        <taxon>Thermodesulfobacteriales</taxon>
        <taxon>Thermodesulfatatoraceae</taxon>
        <taxon>Thermodesulfatator</taxon>
    </lineage>
</organism>
<dbReference type="Proteomes" id="UP000076964">
    <property type="component" value="Unassembled WGS sequence"/>
</dbReference>
<accession>A0A177E9L7</accession>
<comment type="caution">
    <text evidence="2">The sequence shown here is derived from an EMBL/GenBank/DDBJ whole genome shotgun (WGS) entry which is preliminary data.</text>
</comment>
<feature type="transmembrane region" description="Helical" evidence="1">
    <location>
        <begin position="26"/>
        <end position="49"/>
    </location>
</feature>
<keyword evidence="1" id="KW-1133">Transmembrane helix</keyword>
<dbReference type="EMBL" id="LSFI01000003">
    <property type="protein sequence ID" value="OAG28605.1"/>
    <property type="molecule type" value="Genomic_DNA"/>
</dbReference>
<evidence type="ECO:0000313" key="2">
    <source>
        <dbReference type="EMBL" id="OAG28605.1"/>
    </source>
</evidence>
<gene>
    <name evidence="2" type="ORF">TH606_01210</name>
</gene>
<keyword evidence="3" id="KW-1185">Reference proteome</keyword>
<keyword evidence="1" id="KW-0472">Membrane</keyword>
<evidence type="ECO:0000313" key="3">
    <source>
        <dbReference type="Proteomes" id="UP000076964"/>
    </source>
</evidence>
<dbReference type="AlphaFoldDB" id="A0A177E9L7"/>
<keyword evidence="1" id="KW-0812">Transmembrane</keyword>
<evidence type="ECO:0000256" key="1">
    <source>
        <dbReference type="SAM" id="Phobius"/>
    </source>
</evidence>
<dbReference type="STRING" id="1795632.TH606_01210"/>
<reference evidence="2 3" key="1">
    <citation type="submission" date="2016-02" db="EMBL/GenBank/DDBJ databases">
        <title>Draft genome sequence of Thermodesulfatator sp. S606.</title>
        <authorList>
            <person name="Lai Q."/>
            <person name="Cao J."/>
            <person name="Dupont S."/>
            <person name="Shao Z."/>
            <person name="Jebbar M."/>
            <person name="Alain K."/>
        </authorList>
    </citation>
    <scope>NUCLEOTIDE SEQUENCE [LARGE SCALE GENOMIC DNA]</scope>
    <source>
        <strain evidence="2 3">S606</strain>
    </source>
</reference>
<proteinExistence type="predicted"/>
<protein>
    <submittedName>
        <fullName evidence="2">Uncharacterized protein</fullName>
    </submittedName>
</protein>
<name>A0A177E9L7_9BACT</name>